<feature type="domain" description="S1 motif" evidence="4">
    <location>
        <begin position="93"/>
        <end position="161"/>
    </location>
</feature>
<feature type="non-terminal residue" evidence="5">
    <location>
        <position position="1"/>
    </location>
</feature>
<keyword evidence="3" id="KW-0687">Ribonucleoprotein</keyword>
<evidence type="ECO:0000256" key="1">
    <source>
        <dbReference type="ARBA" id="ARBA00006767"/>
    </source>
</evidence>
<dbReference type="GO" id="GO:0003729">
    <property type="term" value="F:mRNA binding"/>
    <property type="evidence" value="ECO:0007669"/>
    <property type="project" value="TreeGrafter"/>
</dbReference>
<accession>X1N0W5</accession>
<evidence type="ECO:0000313" key="5">
    <source>
        <dbReference type="EMBL" id="GAI12249.1"/>
    </source>
</evidence>
<feature type="non-terminal residue" evidence="5">
    <location>
        <position position="166"/>
    </location>
</feature>
<dbReference type="InterPro" id="IPR050437">
    <property type="entry name" value="Ribos_protein_bS1-like"/>
</dbReference>
<proteinExistence type="inferred from homology"/>
<dbReference type="SUPFAM" id="SSF50249">
    <property type="entry name" value="Nucleic acid-binding proteins"/>
    <property type="match status" value="2"/>
</dbReference>
<dbReference type="FunFam" id="2.40.50.140:FF:000051">
    <property type="entry name" value="RNA-binding transcriptional accessory protein"/>
    <property type="match status" value="1"/>
</dbReference>
<dbReference type="AlphaFoldDB" id="X1N0W5"/>
<dbReference type="InterPro" id="IPR012340">
    <property type="entry name" value="NA-bd_OB-fold"/>
</dbReference>
<dbReference type="Gene3D" id="2.40.50.140">
    <property type="entry name" value="Nucleic acid-binding proteins"/>
    <property type="match status" value="2"/>
</dbReference>
<name>X1N0W5_9ZZZZ</name>
<evidence type="ECO:0000259" key="4">
    <source>
        <dbReference type="PROSITE" id="PS50126"/>
    </source>
</evidence>
<comment type="caution">
    <text evidence="5">The sequence shown here is derived from an EMBL/GenBank/DDBJ whole genome shotgun (WGS) entry which is preliminary data.</text>
</comment>
<protein>
    <recommendedName>
        <fullName evidence="4">S1 motif domain-containing protein</fullName>
    </recommendedName>
</protein>
<dbReference type="Pfam" id="PF00575">
    <property type="entry name" value="S1"/>
    <property type="match status" value="2"/>
</dbReference>
<organism evidence="5">
    <name type="scientific">marine sediment metagenome</name>
    <dbReference type="NCBI Taxonomy" id="412755"/>
    <lineage>
        <taxon>unclassified sequences</taxon>
        <taxon>metagenomes</taxon>
        <taxon>ecological metagenomes</taxon>
    </lineage>
</organism>
<feature type="domain" description="S1 motif" evidence="4">
    <location>
        <begin position="7"/>
        <end position="72"/>
    </location>
</feature>
<keyword evidence="2" id="KW-0689">Ribosomal protein</keyword>
<dbReference type="PANTHER" id="PTHR10724:SF7">
    <property type="entry name" value="SMALL RIBOSOMAL SUBUNIT PROTEIN BS1C"/>
    <property type="match status" value="1"/>
</dbReference>
<dbReference type="GO" id="GO:0003735">
    <property type="term" value="F:structural constituent of ribosome"/>
    <property type="evidence" value="ECO:0007669"/>
    <property type="project" value="TreeGrafter"/>
</dbReference>
<comment type="similarity">
    <text evidence="1">Belongs to the bacterial ribosomal protein bS1 family.</text>
</comment>
<dbReference type="InterPro" id="IPR003029">
    <property type="entry name" value="S1_domain"/>
</dbReference>
<dbReference type="GO" id="GO:0022627">
    <property type="term" value="C:cytosolic small ribosomal subunit"/>
    <property type="evidence" value="ECO:0007669"/>
    <property type="project" value="TreeGrafter"/>
</dbReference>
<dbReference type="PRINTS" id="PR00681">
    <property type="entry name" value="RIBOSOMALS1"/>
</dbReference>
<dbReference type="InterPro" id="IPR035104">
    <property type="entry name" value="Ribosomal_protein_S1-like"/>
</dbReference>
<dbReference type="CDD" id="cd05688">
    <property type="entry name" value="S1_RPS1_repeat_ec3"/>
    <property type="match status" value="1"/>
</dbReference>
<evidence type="ECO:0000256" key="2">
    <source>
        <dbReference type="ARBA" id="ARBA00022980"/>
    </source>
</evidence>
<gene>
    <name evidence="5" type="ORF">S06H3_23950</name>
</gene>
<dbReference type="GO" id="GO:0006412">
    <property type="term" value="P:translation"/>
    <property type="evidence" value="ECO:0007669"/>
    <property type="project" value="TreeGrafter"/>
</dbReference>
<dbReference type="PROSITE" id="PS50126">
    <property type="entry name" value="S1"/>
    <property type="match status" value="2"/>
</dbReference>
<dbReference type="EMBL" id="BARV01013158">
    <property type="protein sequence ID" value="GAI12249.1"/>
    <property type="molecule type" value="Genomic_DNA"/>
</dbReference>
<evidence type="ECO:0000256" key="3">
    <source>
        <dbReference type="ARBA" id="ARBA00023274"/>
    </source>
</evidence>
<dbReference type="SMART" id="SM00316">
    <property type="entry name" value="S1"/>
    <property type="match status" value="2"/>
</dbReference>
<reference evidence="5" key="1">
    <citation type="journal article" date="2014" name="Front. Microbiol.">
        <title>High frequency of phylogenetically diverse reductive dehalogenase-homologous genes in deep subseafloor sedimentary metagenomes.</title>
        <authorList>
            <person name="Kawai M."/>
            <person name="Futagami T."/>
            <person name="Toyoda A."/>
            <person name="Takaki Y."/>
            <person name="Nishi S."/>
            <person name="Hori S."/>
            <person name="Arai W."/>
            <person name="Tsubouchi T."/>
            <person name="Morono Y."/>
            <person name="Uchiyama I."/>
            <person name="Ito T."/>
            <person name="Fujiyama A."/>
            <person name="Inagaki F."/>
            <person name="Takami H."/>
        </authorList>
    </citation>
    <scope>NUCLEOTIDE SEQUENCE</scope>
    <source>
        <strain evidence="5">Expedition CK06-06</strain>
    </source>
</reference>
<sequence>EKIYENGDTVEGEIIECVKGGLIVDIGLRGFLPASLIDVRKTNDLQSYIGERCVCKIIEVDRHRNNVVLSRKAIIEDERKEQRKEILNSMEIGQIKKGIITSIADFGAFVDVGGVDGLVHISELSWNHVKHPSEVVNVNQEVDVEILGIDYEKQRLSLGLKQTQKD</sequence>
<dbReference type="PANTHER" id="PTHR10724">
    <property type="entry name" value="30S RIBOSOMAL PROTEIN S1"/>
    <property type="match status" value="1"/>
</dbReference>
<dbReference type="CDD" id="cd04465">
    <property type="entry name" value="S1_RPS1_repeat_ec2_hs2"/>
    <property type="match status" value="1"/>
</dbReference>